<evidence type="ECO:0000259" key="2">
    <source>
        <dbReference type="PROSITE" id="PS50878"/>
    </source>
</evidence>
<feature type="region of interest" description="Disordered" evidence="1">
    <location>
        <begin position="510"/>
        <end position="556"/>
    </location>
</feature>
<gene>
    <name evidence="3" type="ORF">E6C27_scaffold64G001050</name>
</gene>
<dbReference type="CDD" id="cd01650">
    <property type="entry name" value="RT_nLTR_like"/>
    <property type="match status" value="1"/>
</dbReference>
<dbReference type="GO" id="GO:0003824">
    <property type="term" value="F:catalytic activity"/>
    <property type="evidence" value="ECO:0007669"/>
    <property type="project" value="InterPro"/>
</dbReference>
<dbReference type="SUPFAM" id="SSF56219">
    <property type="entry name" value="DNase I-like"/>
    <property type="match status" value="1"/>
</dbReference>
<dbReference type="Pfam" id="PF03372">
    <property type="entry name" value="Exo_endo_phos"/>
    <property type="match status" value="1"/>
</dbReference>
<feature type="region of interest" description="Disordered" evidence="1">
    <location>
        <begin position="167"/>
        <end position="194"/>
    </location>
</feature>
<feature type="compositionally biased region" description="Basic residues" evidence="1">
    <location>
        <begin position="641"/>
        <end position="654"/>
    </location>
</feature>
<accession>A0A5A7TDG1</accession>
<feature type="domain" description="Reverse transcriptase" evidence="2">
    <location>
        <begin position="1123"/>
        <end position="1383"/>
    </location>
</feature>
<dbReference type="InterPro" id="IPR036691">
    <property type="entry name" value="Endo/exonu/phosph_ase_sf"/>
</dbReference>
<dbReference type="Gene3D" id="3.60.10.10">
    <property type="entry name" value="Endonuclease/exonuclease/phosphatase"/>
    <property type="match status" value="1"/>
</dbReference>
<dbReference type="InterPro" id="IPR000477">
    <property type="entry name" value="RT_dom"/>
</dbReference>
<sequence>MAYFKSLPRSCKIERKEFVLLLDKYAKHTHYWLTETGAHKAFSIEVSPRDLDWIRSTLKSLIETPSSNRFFLENRDYEHCIWIRKTRNGKGCTAEIFRVDHKNRKSCILVPEGLEKSCWVSFLSMITPKVEVKAKTRPIFLPRSSPEFRLSPPIDYHKRSYAKAVSEGRSSISSDSSDSYASSDSSQSSGNSPCDSPFPVLLENTVVLVRRFFHDDWQKILQNLRKQTEESFTYNAFHAEKVLVHFNSNVPANLLCQNKGWTTVGKYTVRFEKWAPASHASPKLIPSYGGWTTFRGIPLHLWNMMTFQQIGKACGGLIKVAEETKTARNLIEAKLKIRYNYSGFLPAYVKIFDQEGNKFVVQVVTHSEGKWLMERNVRLHGTFKRQAAASFDDFNPDSEQFLFDGLEAISPDLLNTISGSRKSISPEQPSALKSVIIKPAKYATSPTTLNEEVVNDNSLHATANKSKLKILSGISNDGSLDKGKQKVDIPSQLTSAFIFYKPKRKVSFNSPSNKTTFFNPDSAPANHSPEKKKRVSRERSVKKKSSTIQPKLRANQGKGNLITQPLQVVAHDLDASKKGLSLTVDLGNLPVLDPSKSFEDHHSSDNAEVIDITNTEVVPETPELKMTDPEKSNSSPEVNYRKQKHSHRRRHYYRKKEDKEKDTNSEAFKNQLVTWLKENGLKLSIDTDSSGATTSTNALFSQLGSSAGGILILWDAQHHSLLSQEEGKFSLSANFSSFNNSWWLTGLYGPVKRRERLNVWEDLHNLHHLNSSPWIIGGDLNVVRMREESTAVTFSSHSSNMLNDFISNNLLIDPPLTNNRYTWSNLRNPPTFSRLDRFLYNSRWEILFNPHITRTLPRPTSDHFPLVCEDSTSTLRWGPAPFRLNSIALNDPEFKRNMERWWELSVQNGHPGFFFIQRLKSLANLIKPWQKEKFQSLTSAKENIIREVDSIDKNELDTPLSLEESNRRLALKAELNDLSLKESQFWFQRAKKLWLKEGDENSAFFHRICSSRQKRNLIHEIQDEEGSIQNTNNNISLAFVNHFSRIYRCSTKKDPLFIENLEWNPIDYSDWSLLCAPFSEEEIKGVIKSFDGNKAPGPDGFPISFFKSYWHLLKEDILDIFKDFFEKGVINKNMNNTYIALIEKKKDYSHPKDFRPISLTTSIYKTIAKTLSNRLKLTLPDTISGNQLAFIKNRQITDAILMANEALDYWKVKKIKGFILKLDIEKAFDNLNWNFIDLVLKKNNYPNSWRKWIRGCISNVTYSIIVNGKPQGRIKANRGLRQGDPLSLFLFVIAMDYLSRLLSHLESTGAIKGVCLANDCNISHILFADDILLFVEDNDHFLNNLRMAISLFEKASGLKINLSKSAIVPVNVSWSRALECASS</sequence>
<dbReference type="OrthoDB" id="1932527at2759"/>
<dbReference type="EMBL" id="SSTE01018412">
    <property type="protein sequence ID" value="KAA0039309.1"/>
    <property type="molecule type" value="Genomic_DNA"/>
</dbReference>
<feature type="compositionally biased region" description="Polar residues" evidence="1">
    <location>
        <begin position="510"/>
        <end position="519"/>
    </location>
</feature>
<feature type="compositionally biased region" description="Basic residues" evidence="1">
    <location>
        <begin position="530"/>
        <end position="545"/>
    </location>
</feature>
<dbReference type="Proteomes" id="UP000321393">
    <property type="component" value="Unassembled WGS sequence"/>
</dbReference>
<dbReference type="PANTHER" id="PTHR31635:SF196">
    <property type="entry name" value="REVERSE TRANSCRIPTASE DOMAIN-CONTAINING PROTEIN-RELATED"/>
    <property type="match status" value="1"/>
</dbReference>
<evidence type="ECO:0000313" key="3">
    <source>
        <dbReference type="EMBL" id="KAA0039309.1"/>
    </source>
</evidence>
<feature type="compositionally biased region" description="Basic and acidic residues" evidence="1">
    <location>
        <begin position="655"/>
        <end position="664"/>
    </location>
</feature>
<reference evidence="3 4" key="1">
    <citation type="submission" date="2019-08" db="EMBL/GenBank/DDBJ databases">
        <title>Draft genome sequences of two oriental melons (Cucumis melo L. var makuwa).</title>
        <authorList>
            <person name="Kwon S.-Y."/>
        </authorList>
    </citation>
    <scope>NUCLEOTIDE SEQUENCE [LARGE SCALE GENOMIC DNA]</scope>
    <source>
        <strain evidence="4">cv. SW 3</strain>
        <tissue evidence="3">Leaf</tissue>
    </source>
</reference>
<dbReference type="InterPro" id="IPR043502">
    <property type="entry name" value="DNA/RNA_pol_sf"/>
</dbReference>
<dbReference type="InterPro" id="IPR005135">
    <property type="entry name" value="Endo/exonuclease/phosphatase"/>
</dbReference>
<dbReference type="PANTHER" id="PTHR31635">
    <property type="entry name" value="REVERSE TRANSCRIPTASE DOMAIN-CONTAINING PROTEIN-RELATED"/>
    <property type="match status" value="1"/>
</dbReference>
<feature type="region of interest" description="Disordered" evidence="1">
    <location>
        <begin position="619"/>
        <end position="664"/>
    </location>
</feature>
<comment type="caution">
    <text evidence="3">The sequence shown here is derived from an EMBL/GenBank/DDBJ whole genome shotgun (WGS) entry which is preliminary data.</text>
</comment>
<dbReference type="Pfam" id="PF00078">
    <property type="entry name" value="RVT_1"/>
    <property type="match status" value="1"/>
</dbReference>
<dbReference type="PROSITE" id="PS50878">
    <property type="entry name" value="RT_POL"/>
    <property type="match status" value="1"/>
</dbReference>
<proteinExistence type="predicted"/>
<evidence type="ECO:0000256" key="1">
    <source>
        <dbReference type="SAM" id="MobiDB-lite"/>
    </source>
</evidence>
<evidence type="ECO:0000313" key="4">
    <source>
        <dbReference type="Proteomes" id="UP000321393"/>
    </source>
</evidence>
<protein>
    <submittedName>
        <fullName evidence="3">LINE-1 retrotransposable element ORF2 protein</fullName>
    </submittedName>
</protein>
<organism evidence="3 4">
    <name type="scientific">Cucumis melo var. makuwa</name>
    <name type="common">Oriental melon</name>
    <dbReference type="NCBI Taxonomy" id="1194695"/>
    <lineage>
        <taxon>Eukaryota</taxon>
        <taxon>Viridiplantae</taxon>
        <taxon>Streptophyta</taxon>
        <taxon>Embryophyta</taxon>
        <taxon>Tracheophyta</taxon>
        <taxon>Spermatophyta</taxon>
        <taxon>Magnoliopsida</taxon>
        <taxon>eudicotyledons</taxon>
        <taxon>Gunneridae</taxon>
        <taxon>Pentapetalae</taxon>
        <taxon>rosids</taxon>
        <taxon>fabids</taxon>
        <taxon>Cucurbitales</taxon>
        <taxon>Cucurbitaceae</taxon>
        <taxon>Benincaseae</taxon>
        <taxon>Cucumis</taxon>
    </lineage>
</organism>
<dbReference type="SUPFAM" id="SSF56672">
    <property type="entry name" value="DNA/RNA polymerases"/>
    <property type="match status" value="1"/>
</dbReference>
<name>A0A5A7TDG1_CUCMM</name>
<feature type="compositionally biased region" description="Low complexity" evidence="1">
    <location>
        <begin position="170"/>
        <end position="194"/>
    </location>
</feature>
<feature type="compositionally biased region" description="Basic and acidic residues" evidence="1">
    <location>
        <begin position="622"/>
        <end position="631"/>
    </location>
</feature>